<organism evidence="1 2">
    <name type="scientific">Parastrongyloides trichosuri</name>
    <name type="common">Possum-specific nematode worm</name>
    <dbReference type="NCBI Taxonomy" id="131310"/>
    <lineage>
        <taxon>Eukaryota</taxon>
        <taxon>Metazoa</taxon>
        <taxon>Ecdysozoa</taxon>
        <taxon>Nematoda</taxon>
        <taxon>Chromadorea</taxon>
        <taxon>Rhabditida</taxon>
        <taxon>Tylenchina</taxon>
        <taxon>Panagrolaimomorpha</taxon>
        <taxon>Strongyloidoidea</taxon>
        <taxon>Strongyloididae</taxon>
        <taxon>Parastrongyloides</taxon>
    </lineage>
</organism>
<protein>
    <submittedName>
        <fullName evidence="2">Recep_L_domain domain-containing protein</fullName>
    </submittedName>
</protein>
<proteinExistence type="predicted"/>
<evidence type="ECO:0000313" key="2">
    <source>
        <dbReference type="WBParaSite" id="PTRK_0000569000.1"/>
    </source>
</evidence>
<dbReference type="AlphaFoldDB" id="A0A0N4ZDN0"/>
<evidence type="ECO:0000313" key="1">
    <source>
        <dbReference type="Proteomes" id="UP000038045"/>
    </source>
</evidence>
<reference evidence="2" key="1">
    <citation type="submission" date="2017-02" db="UniProtKB">
        <authorList>
            <consortium name="WormBaseParasite"/>
        </authorList>
    </citation>
    <scope>IDENTIFICATION</scope>
</reference>
<accession>A0A0N4ZDN0</accession>
<keyword evidence="1" id="KW-1185">Reference proteome</keyword>
<dbReference type="Proteomes" id="UP000038045">
    <property type="component" value="Unplaced"/>
</dbReference>
<sequence>MKLLGTVHRYTNFTVCTKNDTLWMYVSLNIPSLAIGTINICDRWAVDIINDILVARADVSELYADLFSKSLQKFDITALCLLHNKKPIYKSTLTGEMTLYINCYNTTMNQLDLSMSPNFTSPILSDTGISCNDLNDVIFCDEGYCGTFQKEIYVNLNNNISFEEDLMCPNDLINKVYFETKNRMYSTQYIDSLNVAPMVCSNKTSYSSQNFTNYPYYYWKVNCFNPSLYNGTYFETMPKLPYYETSTQTIYGTLNNEASNNRHNYELMISFLVLFFKFL</sequence>
<dbReference type="WBParaSite" id="PTRK_0000569000.1">
    <property type="protein sequence ID" value="PTRK_0000569000.1"/>
    <property type="gene ID" value="PTRK_0000569000"/>
</dbReference>
<name>A0A0N4ZDN0_PARTI</name>